<dbReference type="GO" id="GO:0005975">
    <property type="term" value="P:carbohydrate metabolic process"/>
    <property type="evidence" value="ECO:0007669"/>
    <property type="project" value="InterPro"/>
</dbReference>
<comment type="caution">
    <text evidence="3">The sequence shown here is derived from an EMBL/GenBank/DDBJ whole genome shotgun (WGS) entry which is preliminary data.</text>
</comment>
<organism evidence="3 4">
    <name type="scientific">Candolleomyces aberdarensis</name>
    <dbReference type="NCBI Taxonomy" id="2316362"/>
    <lineage>
        <taxon>Eukaryota</taxon>
        <taxon>Fungi</taxon>
        <taxon>Dikarya</taxon>
        <taxon>Basidiomycota</taxon>
        <taxon>Agaricomycotina</taxon>
        <taxon>Agaricomycetes</taxon>
        <taxon>Agaricomycetidae</taxon>
        <taxon>Agaricales</taxon>
        <taxon>Agaricineae</taxon>
        <taxon>Psathyrellaceae</taxon>
        <taxon>Candolleomyces</taxon>
    </lineage>
</organism>
<evidence type="ECO:0000313" key="3">
    <source>
        <dbReference type="EMBL" id="RXW23701.1"/>
    </source>
</evidence>
<dbReference type="GO" id="GO:0016787">
    <property type="term" value="F:hydrolase activity"/>
    <property type="evidence" value="ECO:0007669"/>
    <property type="project" value="UniProtKB-KW"/>
</dbReference>
<dbReference type="Proteomes" id="UP000290288">
    <property type="component" value="Unassembled WGS sequence"/>
</dbReference>
<dbReference type="InterPro" id="IPR008928">
    <property type="entry name" value="6-hairpin_glycosidase_sf"/>
</dbReference>
<feature type="chain" id="PRO_5020390784" evidence="2">
    <location>
        <begin position="25"/>
        <end position="406"/>
    </location>
</feature>
<dbReference type="InterPro" id="IPR012341">
    <property type="entry name" value="6hp_glycosidase-like_sf"/>
</dbReference>
<dbReference type="EMBL" id="SDEE01000035">
    <property type="protein sequence ID" value="RXW23701.1"/>
    <property type="molecule type" value="Genomic_DNA"/>
</dbReference>
<keyword evidence="2" id="KW-0732">Signal</keyword>
<gene>
    <name evidence="3" type="ORF">EST38_g2176</name>
</gene>
<dbReference type="Pfam" id="PF07470">
    <property type="entry name" value="Glyco_hydro_88"/>
    <property type="match status" value="1"/>
</dbReference>
<sequence>MLTRAGGILPTIILALHLAQGCHTATPGDSVAFPFSPDFNIEKVTQLAQTLPSHSWEFGTSAEALLELYNPEYAVFGDAPFPVPALKKDEVKGLAYAASKIKLGGKGSDGLVNGNGAVGDPASLGVSAVLLGREDGRYMDAAKQTVGYLTGSTRRWWNGAISHRRDVTELWADFIYMAPPFLAYYAAYTQNATLLLESVNQCRWYRQVLRANTTASYKGTWHHIIGPQSPDWGLWSTSNAWAAAGMARVLAVLVKSPFAKTLPWRDQAATDLNWYIREIIEGAMGAPLDKGLLGNYVDDTSWFGEVSGSALLAATTYRMMVLRPKTFEDPKYAKWADGIRKTLAGVDVQGRRYVSEEMGVVAPAVNPLNWRDRNPVRTGSPEGQAFVVLMYAAWRDCVLKKICKRV</sequence>
<reference evidence="3 4" key="1">
    <citation type="submission" date="2019-01" db="EMBL/GenBank/DDBJ databases">
        <title>Draft genome sequence of Psathyrella aberdarensis IHI B618.</title>
        <authorList>
            <person name="Buettner E."/>
            <person name="Kellner H."/>
        </authorList>
    </citation>
    <scope>NUCLEOTIDE SEQUENCE [LARGE SCALE GENOMIC DNA]</scope>
    <source>
        <strain evidence="3 4">IHI B618</strain>
    </source>
</reference>
<dbReference type="OrthoDB" id="4138492at2759"/>
<dbReference type="PANTHER" id="PTHR41814">
    <property type="entry name" value="EXPRESSED PROTEIN"/>
    <property type="match status" value="1"/>
</dbReference>
<proteinExistence type="predicted"/>
<dbReference type="InterPro" id="IPR010905">
    <property type="entry name" value="Glyco_hydro_88"/>
</dbReference>
<dbReference type="SUPFAM" id="SSF48208">
    <property type="entry name" value="Six-hairpin glycosidases"/>
    <property type="match status" value="1"/>
</dbReference>
<dbReference type="STRING" id="2316362.A0A4Q2DVD4"/>
<name>A0A4Q2DVD4_9AGAR</name>
<keyword evidence="1" id="KW-0378">Hydrolase</keyword>
<protein>
    <submittedName>
        <fullName evidence="3">Uncharacterized protein</fullName>
    </submittedName>
</protein>
<dbReference type="AlphaFoldDB" id="A0A4Q2DVD4"/>
<dbReference type="PROSITE" id="PS51257">
    <property type="entry name" value="PROKAR_LIPOPROTEIN"/>
    <property type="match status" value="1"/>
</dbReference>
<dbReference type="PANTHER" id="PTHR41814:SF1">
    <property type="entry name" value="CELLULASE"/>
    <property type="match status" value="1"/>
</dbReference>
<dbReference type="Gene3D" id="1.50.10.10">
    <property type="match status" value="1"/>
</dbReference>
<feature type="signal peptide" evidence="2">
    <location>
        <begin position="1"/>
        <end position="24"/>
    </location>
</feature>
<evidence type="ECO:0000313" key="4">
    <source>
        <dbReference type="Proteomes" id="UP000290288"/>
    </source>
</evidence>
<keyword evidence="4" id="KW-1185">Reference proteome</keyword>
<evidence type="ECO:0000256" key="1">
    <source>
        <dbReference type="ARBA" id="ARBA00022801"/>
    </source>
</evidence>
<accession>A0A4Q2DVD4</accession>
<evidence type="ECO:0000256" key="2">
    <source>
        <dbReference type="SAM" id="SignalP"/>
    </source>
</evidence>